<dbReference type="PANTHER" id="PTHR39963:SF1">
    <property type="entry name" value="MNMC-LIKE METHYLTRANSFERASE DOMAIN-CONTAINING PROTEIN"/>
    <property type="match status" value="1"/>
</dbReference>
<dbReference type="NCBIfam" id="NF033855">
    <property type="entry name" value="tRNA_MNMC2"/>
    <property type="match status" value="1"/>
</dbReference>
<evidence type="ECO:0000313" key="2">
    <source>
        <dbReference type="EMBL" id="MFD1000163.1"/>
    </source>
</evidence>
<dbReference type="EMBL" id="JBHTKA010000003">
    <property type="protein sequence ID" value="MFD1000163.1"/>
    <property type="molecule type" value="Genomic_DNA"/>
</dbReference>
<dbReference type="Gene3D" id="3.40.50.150">
    <property type="entry name" value="Vaccinia Virus protein VP39"/>
    <property type="match status" value="1"/>
</dbReference>
<dbReference type="RefSeq" id="WP_377579543.1">
    <property type="nucleotide sequence ID" value="NZ_JBHTKA010000003.1"/>
</dbReference>
<protein>
    <submittedName>
        <fullName evidence="2">tRNA (5-methylaminomethyl-2-thiouridine)(34)-methyltransferase MnmD</fullName>
    </submittedName>
</protein>
<proteinExistence type="predicted"/>
<feature type="domain" description="MnmC-like methyltransferase" evidence="1">
    <location>
        <begin position="131"/>
        <end position="221"/>
    </location>
</feature>
<dbReference type="Pfam" id="PF05430">
    <property type="entry name" value="Methyltransf_30"/>
    <property type="match status" value="1"/>
</dbReference>
<dbReference type="Proteomes" id="UP001597112">
    <property type="component" value="Unassembled WGS sequence"/>
</dbReference>
<dbReference type="InterPro" id="IPR047785">
    <property type="entry name" value="tRNA_MNMC2"/>
</dbReference>
<accession>A0ABW3K2L9</accession>
<gene>
    <name evidence="2" type="primary">mnmD</name>
    <name evidence="2" type="ORF">ACFQ21_12645</name>
</gene>
<organism evidence="2 3">
    <name type="scientific">Ohtaekwangia kribbensis</name>
    <dbReference type="NCBI Taxonomy" id="688913"/>
    <lineage>
        <taxon>Bacteria</taxon>
        <taxon>Pseudomonadati</taxon>
        <taxon>Bacteroidota</taxon>
        <taxon>Cytophagia</taxon>
        <taxon>Cytophagales</taxon>
        <taxon>Fulvivirgaceae</taxon>
        <taxon>Ohtaekwangia</taxon>
    </lineage>
</organism>
<evidence type="ECO:0000259" key="1">
    <source>
        <dbReference type="Pfam" id="PF05430"/>
    </source>
</evidence>
<dbReference type="PANTHER" id="PTHR39963">
    <property type="entry name" value="SLL0983 PROTEIN"/>
    <property type="match status" value="1"/>
</dbReference>
<dbReference type="InterPro" id="IPR008471">
    <property type="entry name" value="MnmC-like_methylTransf"/>
</dbReference>
<comment type="caution">
    <text evidence="2">The sequence shown here is derived from an EMBL/GenBank/DDBJ whole genome shotgun (WGS) entry which is preliminary data.</text>
</comment>
<dbReference type="InterPro" id="IPR029063">
    <property type="entry name" value="SAM-dependent_MTases_sf"/>
</dbReference>
<dbReference type="SUPFAM" id="SSF53335">
    <property type="entry name" value="S-adenosyl-L-methionine-dependent methyltransferases"/>
    <property type="match status" value="1"/>
</dbReference>
<evidence type="ECO:0000313" key="3">
    <source>
        <dbReference type="Proteomes" id="UP001597112"/>
    </source>
</evidence>
<keyword evidence="3" id="KW-1185">Reference proteome</keyword>
<name>A0ABW3K2L9_9BACT</name>
<sequence length="223" mass="25117">MNIEIITTSDGSHSLLNTALNETYHSKHGALQESVHVFIKEGLDHFLAGKSQKDISILEVGFGTGLNALLTIQRALELPNNIIHYTSLETYPVPEEIWSRLNYIDSVGLKEKFNQLHQAKWNEAVPITSNFNLCKLQTSLLQIDFSSEFDLVYFDAFAPNKQPEMWEIDVLKQVVNAMRVDGIFVTYCAKGQLKRDLKSLGLEVETLPGPPGKKEMVRGVKKN</sequence>
<reference evidence="3" key="1">
    <citation type="journal article" date="2019" name="Int. J. Syst. Evol. Microbiol.">
        <title>The Global Catalogue of Microorganisms (GCM) 10K type strain sequencing project: providing services to taxonomists for standard genome sequencing and annotation.</title>
        <authorList>
            <consortium name="The Broad Institute Genomics Platform"/>
            <consortium name="The Broad Institute Genome Sequencing Center for Infectious Disease"/>
            <person name="Wu L."/>
            <person name="Ma J."/>
        </authorList>
    </citation>
    <scope>NUCLEOTIDE SEQUENCE [LARGE SCALE GENOMIC DNA]</scope>
    <source>
        <strain evidence="3">CCUG 58938</strain>
    </source>
</reference>